<evidence type="ECO:0000313" key="2">
    <source>
        <dbReference type="Proteomes" id="UP000035681"/>
    </source>
</evidence>
<evidence type="ECO:0000256" key="1">
    <source>
        <dbReference type="ARBA" id="ARBA00005457"/>
    </source>
</evidence>
<dbReference type="WBParaSite" id="TCONS_00008184.p1">
    <property type="protein sequence ID" value="TCONS_00008184.p1"/>
    <property type="gene ID" value="XLOC_006155"/>
</dbReference>
<reference evidence="3" key="1">
    <citation type="submission" date="2015-08" db="UniProtKB">
        <authorList>
            <consortium name="WormBaseParasite"/>
        </authorList>
    </citation>
    <scope>IDENTIFICATION</scope>
</reference>
<dbReference type="GO" id="GO:0042256">
    <property type="term" value="P:cytosolic ribosome assembly"/>
    <property type="evidence" value="ECO:0007669"/>
    <property type="project" value="TreeGrafter"/>
</dbReference>
<sequence length="229" mass="25868">MNSVSRFCRIARTLAKPLISKQFSQTRQLHNTVKLLTVQPELTAALKTEIEAEMKLEAENLRGASPPTVPGFSLSTNDAEVRLTKMHGSEKIEVIFNVNHSVEMGDETSDSTDPVALPPFSIEITKGEKRFCFHMELVVTDNGSFDFAVEEYYVAPAAKVAGEDVPESVYASSGRYIDPKLHDLLFIRYLEERGFDQQFCNDLVQFATHYEHNRYVDLLKNINEFVSKA</sequence>
<organism evidence="3">
    <name type="scientific">Strongyloides stercoralis</name>
    <name type="common">Threadworm</name>
    <dbReference type="NCBI Taxonomy" id="6248"/>
    <lineage>
        <taxon>Eukaryota</taxon>
        <taxon>Metazoa</taxon>
        <taxon>Ecdysozoa</taxon>
        <taxon>Nematoda</taxon>
        <taxon>Chromadorea</taxon>
        <taxon>Rhabditida</taxon>
        <taxon>Tylenchina</taxon>
        <taxon>Panagrolaimomorpha</taxon>
        <taxon>Strongyloidoidea</taxon>
        <taxon>Strongyloididae</taxon>
        <taxon>Strongyloides</taxon>
    </lineage>
</organism>
<comment type="similarity">
    <text evidence="1">Belongs to the MAM33 family.</text>
</comment>
<dbReference type="SUPFAM" id="SSF54529">
    <property type="entry name" value="Mitochondrial glycoprotein MAM33-like"/>
    <property type="match status" value="1"/>
</dbReference>
<dbReference type="PANTHER" id="PTHR10826">
    <property type="entry name" value="COMPLEMENT COMPONENT 1"/>
    <property type="match status" value="1"/>
</dbReference>
<evidence type="ECO:0000313" key="3">
    <source>
        <dbReference type="WBParaSite" id="SSTP_0000375300.1"/>
    </source>
</evidence>
<dbReference type="InterPro" id="IPR036561">
    <property type="entry name" value="MAM33_sf"/>
</dbReference>
<dbReference type="Gene3D" id="3.10.280.10">
    <property type="entry name" value="Mitochondrial glycoprotein"/>
    <property type="match status" value="1"/>
</dbReference>
<dbReference type="Proteomes" id="UP000035681">
    <property type="component" value="Unplaced"/>
</dbReference>
<protein>
    <submittedName>
        <fullName evidence="4">Deoxyribose-phosphate aldolase</fullName>
    </submittedName>
    <submittedName>
        <fullName evidence="3">Mitochondrial glycoprotein</fullName>
    </submittedName>
</protein>
<dbReference type="WBParaSite" id="SSTP_0000375300.1">
    <property type="protein sequence ID" value="SSTP_0000375300.1"/>
    <property type="gene ID" value="SSTP_0000375300"/>
</dbReference>
<accession>A0A0K0E2N4</accession>
<dbReference type="GO" id="GO:0005759">
    <property type="term" value="C:mitochondrial matrix"/>
    <property type="evidence" value="ECO:0007669"/>
    <property type="project" value="InterPro"/>
</dbReference>
<keyword evidence="2" id="KW-1185">Reference proteome</keyword>
<dbReference type="PANTHER" id="PTHR10826:SF1">
    <property type="entry name" value="COMPLEMENT COMPONENT 1 Q SUBCOMPONENT-BINDING PROTEIN, MITOCHONDRIAL"/>
    <property type="match status" value="1"/>
</dbReference>
<dbReference type="STRING" id="6248.A0A0K0E2N4"/>
<proteinExistence type="inferred from homology"/>
<dbReference type="InterPro" id="IPR003428">
    <property type="entry name" value="MAM33"/>
</dbReference>
<dbReference type="AlphaFoldDB" id="A0A0K0E2N4"/>
<evidence type="ECO:0000313" key="4">
    <source>
        <dbReference type="WBParaSite" id="TCONS_00008184.p1"/>
    </source>
</evidence>
<name>A0A0K0E2N4_STRER</name>
<dbReference type="Pfam" id="PF02330">
    <property type="entry name" value="MAM33"/>
    <property type="match status" value="1"/>
</dbReference>